<accession>A0A0E9SAJ5</accession>
<evidence type="ECO:0000313" key="2">
    <source>
        <dbReference type="EMBL" id="JAH37548.1"/>
    </source>
</evidence>
<feature type="region of interest" description="Disordered" evidence="1">
    <location>
        <begin position="1"/>
        <end position="25"/>
    </location>
</feature>
<reference evidence="2" key="2">
    <citation type="journal article" date="2015" name="Fish Shellfish Immunol.">
        <title>Early steps in the European eel (Anguilla anguilla)-Vibrio vulnificus interaction in the gills: Role of the RtxA13 toxin.</title>
        <authorList>
            <person name="Callol A."/>
            <person name="Pajuelo D."/>
            <person name="Ebbesson L."/>
            <person name="Teles M."/>
            <person name="MacKenzie S."/>
            <person name="Amaro C."/>
        </authorList>
    </citation>
    <scope>NUCLEOTIDE SEQUENCE</scope>
</reference>
<proteinExistence type="predicted"/>
<sequence length="25" mass="2639">MRPQLLSATYFSNSEVQPGTNPGSG</sequence>
<organism evidence="2">
    <name type="scientific">Anguilla anguilla</name>
    <name type="common">European freshwater eel</name>
    <name type="synonym">Muraena anguilla</name>
    <dbReference type="NCBI Taxonomy" id="7936"/>
    <lineage>
        <taxon>Eukaryota</taxon>
        <taxon>Metazoa</taxon>
        <taxon>Chordata</taxon>
        <taxon>Craniata</taxon>
        <taxon>Vertebrata</taxon>
        <taxon>Euteleostomi</taxon>
        <taxon>Actinopterygii</taxon>
        <taxon>Neopterygii</taxon>
        <taxon>Teleostei</taxon>
        <taxon>Anguilliformes</taxon>
        <taxon>Anguillidae</taxon>
        <taxon>Anguilla</taxon>
    </lineage>
</organism>
<evidence type="ECO:0000256" key="1">
    <source>
        <dbReference type="SAM" id="MobiDB-lite"/>
    </source>
</evidence>
<dbReference type="EMBL" id="GBXM01071029">
    <property type="protein sequence ID" value="JAH37548.1"/>
    <property type="molecule type" value="Transcribed_RNA"/>
</dbReference>
<dbReference type="AlphaFoldDB" id="A0A0E9SAJ5"/>
<protein>
    <submittedName>
        <fullName evidence="2">Uncharacterized protein</fullName>
    </submittedName>
</protein>
<name>A0A0E9SAJ5_ANGAN</name>
<reference evidence="2" key="1">
    <citation type="submission" date="2014-11" db="EMBL/GenBank/DDBJ databases">
        <authorList>
            <person name="Amaro Gonzalez C."/>
        </authorList>
    </citation>
    <scope>NUCLEOTIDE SEQUENCE</scope>
</reference>